<proteinExistence type="predicted"/>
<sequence>MPVEPTVLFVAQPTSISPQVDHPDLIPTREVSEMAPSIDAYELMGKKSKRASSSKGKGKAKQGAQPKKRHMGTRDDGGTGPTVRPPYCARYLQRRALVQGQIFRHISRGLVLAAQGVHTMEARVFHLNKRLKNKEAEHNKALAEVMESATANYLALEKEHFNALNNMKKAEERARTEAEQKAKMEAEAGLKDSDDEDEEDDEDEAEEAGGEQDYQVVDSASGLNDNPLAPSNPAPVDPAPPTES</sequence>
<organism evidence="2">
    <name type="scientific">Fagus sylvatica</name>
    <name type="common">Beechnut</name>
    <dbReference type="NCBI Taxonomy" id="28930"/>
    <lineage>
        <taxon>Eukaryota</taxon>
        <taxon>Viridiplantae</taxon>
        <taxon>Streptophyta</taxon>
        <taxon>Embryophyta</taxon>
        <taxon>Tracheophyta</taxon>
        <taxon>Spermatophyta</taxon>
        <taxon>Magnoliopsida</taxon>
        <taxon>eudicotyledons</taxon>
        <taxon>Gunneridae</taxon>
        <taxon>Pentapetalae</taxon>
        <taxon>rosids</taxon>
        <taxon>fabids</taxon>
        <taxon>Fagales</taxon>
        <taxon>Fagaceae</taxon>
        <taxon>Fagus</taxon>
    </lineage>
</organism>
<accession>A0A2N9HJY9</accession>
<reference evidence="2" key="1">
    <citation type="submission" date="2018-02" db="EMBL/GenBank/DDBJ databases">
        <authorList>
            <person name="Cohen D.B."/>
            <person name="Kent A.D."/>
        </authorList>
    </citation>
    <scope>NUCLEOTIDE SEQUENCE</scope>
</reference>
<name>A0A2N9HJY9_FAGSY</name>
<feature type="compositionally biased region" description="Pro residues" evidence="1">
    <location>
        <begin position="230"/>
        <end position="244"/>
    </location>
</feature>
<feature type="region of interest" description="Disordered" evidence="1">
    <location>
        <begin position="45"/>
        <end position="84"/>
    </location>
</feature>
<feature type="region of interest" description="Disordered" evidence="1">
    <location>
        <begin position="169"/>
        <end position="244"/>
    </location>
</feature>
<evidence type="ECO:0000256" key="1">
    <source>
        <dbReference type="SAM" id="MobiDB-lite"/>
    </source>
</evidence>
<feature type="compositionally biased region" description="Acidic residues" evidence="1">
    <location>
        <begin position="193"/>
        <end position="210"/>
    </location>
</feature>
<feature type="compositionally biased region" description="Basic residues" evidence="1">
    <location>
        <begin position="46"/>
        <end position="71"/>
    </location>
</feature>
<dbReference type="AlphaFoldDB" id="A0A2N9HJY9"/>
<feature type="compositionally biased region" description="Basic and acidic residues" evidence="1">
    <location>
        <begin position="169"/>
        <end position="192"/>
    </location>
</feature>
<protein>
    <submittedName>
        <fullName evidence="2">Uncharacterized protein</fullName>
    </submittedName>
</protein>
<evidence type="ECO:0000313" key="2">
    <source>
        <dbReference type="EMBL" id="SPD12522.1"/>
    </source>
</evidence>
<dbReference type="EMBL" id="OIVN01003625">
    <property type="protein sequence ID" value="SPD12522.1"/>
    <property type="molecule type" value="Genomic_DNA"/>
</dbReference>
<gene>
    <name evidence="2" type="ORF">FSB_LOCUS40404</name>
</gene>